<reference evidence="6 9" key="3">
    <citation type="submission" date="2018-07" db="EMBL/GenBank/DDBJ databases">
        <title>Genome sequence of extremly halophilic archaeon Halopelagius longus strain BC12-B1.</title>
        <authorList>
            <person name="Zhang X."/>
        </authorList>
    </citation>
    <scope>NUCLEOTIDE SEQUENCE [LARGE SCALE GENOMIC DNA]</scope>
    <source>
        <strain evidence="6 9">BC12-B1</strain>
    </source>
</reference>
<keyword evidence="1" id="KW-0805">Transcription regulation</keyword>
<dbReference type="SUPFAM" id="SSF46785">
    <property type="entry name" value="Winged helix' DNA-binding domain"/>
    <property type="match status" value="1"/>
</dbReference>
<feature type="domain" description="HTH iclR-type" evidence="4">
    <location>
        <begin position="10"/>
        <end position="69"/>
    </location>
</feature>
<keyword evidence="3" id="KW-0804">Transcription</keyword>
<organism evidence="7 8">
    <name type="scientific">Halopelagius longus</name>
    <dbReference type="NCBI Taxonomy" id="1236180"/>
    <lineage>
        <taxon>Archaea</taxon>
        <taxon>Methanobacteriati</taxon>
        <taxon>Methanobacteriota</taxon>
        <taxon>Stenosarchaea group</taxon>
        <taxon>Halobacteria</taxon>
        <taxon>Halobacteriales</taxon>
        <taxon>Haloferacaceae</taxon>
    </lineage>
</organism>
<name>A0A1H1G2K7_9EURY</name>
<dbReference type="EMBL" id="QQST01000003">
    <property type="protein sequence ID" value="RDI69886.1"/>
    <property type="molecule type" value="Genomic_DNA"/>
</dbReference>
<sequence>MVDQENPNEVKTARTTFRILEELKRRNEATVTELTDAVDLSKSSVHNYLSTLERDGYVVKSGNTYRVGLRLLDLGGHARRKKQIYDIAKEEVTALAEETGELANLLVEEHGMGVYLHRAHGVDAVKTDSYIGQRVYLHNTGLGNAILAHLPRDRVDRILDRHGMPASTDRTITDRNELFEELERVRENGYALDDEARVKGLRCVAVPIINNNDEVEGAISVSGPTSRFQDERFREELPAKLQSVANVIELNITYT</sequence>
<dbReference type="PANTHER" id="PTHR30136">
    <property type="entry name" value="HELIX-TURN-HELIX TRANSCRIPTIONAL REGULATOR, ICLR FAMILY"/>
    <property type="match status" value="1"/>
</dbReference>
<dbReference type="PROSITE" id="PS51077">
    <property type="entry name" value="HTH_ICLR"/>
    <property type="match status" value="1"/>
</dbReference>
<evidence type="ECO:0000313" key="7">
    <source>
        <dbReference type="EMBL" id="SDR07373.1"/>
    </source>
</evidence>
<dbReference type="InterPro" id="IPR014757">
    <property type="entry name" value="Tscrpt_reg_IclR_C"/>
</dbReference>
<dbReference type="InterPro" id="IPR036390">
    <property type="entry name" value="WH_DNA-bd_sf"/>
</dbReference>
<accession>A0A1H1G2K7</accession>
<dbReference type="CDD" id="cd00090">
    <property type="entry name" value="HTH_ARSR"/>
    <property type="match status" value="1"/>
</dbReference>
<evidence type="ECO:0000313" key="8">
    <source>
        <dbReference type="Proteomes" id="UP000199289"/>
    </source>
</evidence>
<dbReference type="SUPFAM" id="SSF55781">
    <property type="entry name" value="GAF domain-like"/>
    <property type="match status" value="1"/>
</dbReference>
<evidence type="ECO:0000256" key="1">
    <source>
        <dbReference type="ARBA" id="ARBA00023015"/>
    </source>
</evidence>
<gene>
    <name evidence="6" type="ORF">DWB78_17200</name>
    <name evidence="7" type="ORF">SAMN05216278_3477</name>
</gene>
<keyword evidence="2" id="KW-0238">DNA-binding</keyword>
<feature type="domain" description="IclR-ED" evidence="5">
    <location>
        <begin position="70"/>
        <end position="254"/>
    </location>
</feature>
<dbReference type="SMART" id="SM00346">
    <property type="entry name" value="HTH_ICLR"/>
    <property type="match status" value="1"/>
</dbReference>
<dbReference type="SMART" id="SM00418">
    <property type="entry name" value="HTH_ARSR"/>
    <property type="match status" value="1"/>
</dbReference>
<dbReference type="InterPro" id="IPR050707">
    <property type="entry name" value="HTH_MetabolicPath_Reg"/>
</dbReference>
<dbReference type="InterPro" id="IPR001845">
    <property type="entry name" value="HTH_ArsR_DNA-bd_dom"/>
</dbReference>
<dbReference type="OrthoDB" id="14763at2157"/>
<dbReference type="PROSITE" id="PS51078">
    <property type="entry name" value="ICLR_ED"/>
    <property type="match status" value="1"/>
</dbReference>
<dbReference type="EMBL" id="FNKQ01000005">
    <property type="protein sequence ID" value="SDR07373.1"/>
    <property type="molecule type" value="Genomic_DNA"/>
</dbReference>
<evidence type="ECO:0000259" key="4">
    <source>
        <dbReference type="PROSITE" id="PS51077"/>
    </source>
</evidence>
<reference evidence="7" key="1">
    <citation type="submission" date="2016-10" db="EMBL/GenBank/DDBJ databases">
        <authorList>
            <person name="de Groot N.N."/>
        </authorList>
    </citation>
    <scope>NUCLEOTIDE SEQUENCE [LARGE SCALE GENOMIC DNA]</scope>
    <source>
        <strain evidence="7">CGMCC 1.12397</strain>
    </source>
</reference>
<dbReference type="InterPro" id="IPR029016">
    <property type="entry name" value="GAF-like_dom_sf"/>
</dbReference>
<dbReference type="InterPro" id="IPR005471">
    <property type="entry name" value="Tscrpt_reg_IclR_N"/>
</dbReference>
<protein>
    <submittedName>
        <fullName evidence="6">IclR family transcriptional regulator</fullName>
    </submittedName>
    <submittedName>
        <fullName evidence="7">Transcriptional regulator, IclR family</fullName>
    </submittedName>
</protein>
<evidence type="ECO:0000256" key="3">
    <source>
        <dbReference type="ARBA" id="ARBA00023163"/>
    </source>
</evidence>
<evidence type="ECO:0000313" key="9">
    <source>
        <dbReference type="Proteomes" id="UP000255421"/>
    </source>
</evidence>
<dbReference type="PANTHER" id="PTHR30136:SF35">
    <property type="entry name" value="HTH-TYPE TRANSCRIPTIONAL REGULATOR RV1719"/>
    <property type="match status" value="1"/>
</dbReference>
<dbReference type="GO" id="GO:0003677">
    <property type="term" value="F:DNA binding"/>
    <property type="evidence" value="ECO:0007669"/>
    <property type="project" value="UniProtKB-KW"/>
</dbReference>
<dbReference type="RefSeq" id="WP_092538968.1">
    <property type="nucleotide sequence ID" value="NZ_FNKQ01000005.1"/>
</dbReference>
<dbReference type="Proteomes" id="UP000255421">
    <property type="component" value="Unassembled WGS sequence"/>
</dbReference>
<dbReference type="Proteomes" id="UP000199289">
    <property type="component" value="Unassembled WGS sequence"/>
</dbReference>
<proteinExistence type="predicted"/>
<dbReference type="GO" id="GO:0003700">
    <property type="term" value="F:DNA-binding transcription factor activity"/>
    <property type="evidence" value="ECO:0007669"/>
    <property type="project" value="InterPro"/>
</dbReference>
<dbReference type="Gene3D" id="3.30.450.40">
    <property type="match status" value="1"/>
</dbReference>
<dbReference type="AlphaFoldDB" id="A0A1H1G2K7"/>
<dbReference type="InterPro" id="IPR036388">
    <property type="entry name" value="WH-like_DNA-bd_sf"/>
</dbReference>
<dbReference type="Pfam" id="PF01614">
    <property type="entry name" value="IclR_C"/>
    <property type="match status" value="1"/>
</dbReference>
<evidence type="ECO:0000256" key="2">
    <source>
        <dbReference type="ARBA" id="ARBA00023125"/>
    </source>
</evidence>
<keyword evidence="9" id="KW-1185">Reference proteome</keyword>
<dbReference type="Gene3D" id="1.10.10.10">
    <property type="entry name" value="Winged helix-like DNA-binding domain superfamily/Winged helix DNA-binding domain"/>
    <property type="match status" value="1"/>
</dbReference>
<dbReference type="InterPro" id="IPR011991">
    <property type="entry name" value="ArsR-like_HTH"/>
</dbReference>
<reference evidence="8" key="2">
    <citation type="submission" date="2016-10" db="EMBL/GenBank/DDBJ databases">
        <authorList>
            <person name="Varghese N."/>
            <person name="Submissions S."/>
        </authorList>
    </citation>
    <scope>NUCLEOTIDE SEQUENCE [LARGE SCALE GENOMIC DNA]</scope>
    <source>
        <strain evidence="8">CGMCC 1.12397</strain>
    </source>
</reference>
<evidence type="ECO:0000259" key="5">
    <source>
        <dbReference type="PROSITE" id="PS51078"/>
    </source>
</evidence>
<dbReference type="Pfam" id="PF09339">
    <property type="entry name" value="HTH_IclR"/>
    <property type="match status" value="1"/>
</dbReference>
<dbReference type="GO" id="GO:0045892">
    <property type="term" value="P:negative regulation of DNA-templated transcription"/>
    <property type="evidence" value="ECO:0007669"/>
    <property type="project" value="TreeGrafter"/>
</dbReference>
<evidence type="ECO:0000313" key="6">
    <source>
        <dbReference type="EMBL" id="RDI69886.1"/>
    </source>
</evidence>